<gene>
    <name evidence="7" type="ORF">N177_1403</name>
</gene>
<evidence type="ECO:0000256" key="5">
    <source>
        <dbReference type="SAM" id="MobiDB-lite"/>
    </source>
</evidence>
<keyword evidence="2" id="KW-0159">Chromosome partition</keyword>
<evidence type="ECO:0000313" key="8">
    <source>
        <dbReference type="Proteomes" id="UP000017819"/>
    </source>
</evidence>
<dbReference type="NCBIfam" id="TIGR00180">
    <property type="entry name" value="parB_part"/>
    <property type="match status" value="1"/>
</dbReference>
<reference evidence="7 8" key="1">
    <citation type="journal article" date="2014" name="Genome Announc.">
        <title>Draft Genome Sequence of Lutibaculum baratangense Strain AMV1T, Isolated from a Mud Volcano in Andamans, India.</title>
        <authorList>
            <person name="Singh A."/>
            <person name="Sreenivas A."/>
            <person name="Sathyanarayana Reddy G."/>
            <person name="Pinnaka A.K."/>
            <person name="Shivaji S."/>
        </authorList>
    </citation>
    <scope>NUCLEOTIDE SEQUENCE [LARGE SCALE GENOMIC DNA]</scope>
    <source>
        <strain evidence="7 8">AMV1</strain>
    </source>
</reference>
<comment type="function">
    <text evidence="4">Involved in chromosome partition. Localize to both poles of the predivisional cell following completion of DNA replication. Binds to the DNA origin of replication.</text>
</comment>
<keyword evidence="8" id="KW-1185">Reference proteome</keyword>
<feature type="region of interest" description="Disordered" evidence="5">
    <location>
        <begin position="222"/>
        <end position="245"/>
    </location>
</feature>
<keyword evidence="3" id="KW-0238">DNA-binding</keyword>
<dbReference type="Gene3D" id="3.90.1530.30">
    <property type="match status" value="1"/>
</dbReference>
<dbReference type="RefSeq" id="WP_023431548.1">
    <property type="nucleotide sequence ID" value="NZ_AWXZ01000017.1"/>
</dbReference>
<dbReference type="AlphaFoldDB" id="V4TJI6"/>
<feature type="domain" description="ParB-like N-terminal" evidence="6">
    <location>
        <begin position="37"/>
        <end position="129"/>
    </location>
</feature>
<name>V4TJI6_9HYPH</name>
<dbReference type="PANTHER" id="PTHR33375">
    <property type="entry name" value="CHROMOSOME-PARTITIONING PROTEIN PARB-RELATED"/>
    <property type="match status" value="1"/>
</dbReference>
<dbReference type="GO" id="GO:0005694">
    <property type="term" value="C:chromosome"/>
    <property type="evidence" value="ECO:0007669"/>
    <property type="project" value="TreeGrafter"/>
</dbReference>
<organism evidence="7 8">
    <name type="scientific">Lutibaculum baratangense AMV1</name>
    <dbReference type="NCBI Taxonomy" id="631454"/>
    <lineage>
        <taxon>Bacteria</taxon>
        <taxon>Pseudomonadati</taxon>
        <taxon>Pseudomonadota</taxon>
        <taxon>Alphaproteobacteria</taxon>
        <taxon>Hyphomicrobiales</taxon>
        <taxon>Tepidamorphaceae</taxon>
        <taxon>Lutibaculum</taxon>
    </lineage>
</organism>
<evidence type="ECO:0000256" key="3">
    <source>
        <dbReference type="ARBA" id="ARBA00023125"/>
    </source>
</evidence>
<dbReference type="eggNOG" id="COG1475">
    <property type="taxonomic scope" value="Bacteria"/>
</dbReference>
<proteinExistence type="inferred from homology"/>
<dbReference type="CDD" id="cd16393">
    <property type="entry name" value="SPO0J_N"/>
    <property type="match status" value="1"/>
</dbReference>
<dbReference type="InterPro" id="IPR050336">
    <property type="entry name" value="Chromosome_partition/occlusion"/>
</dbReference>
<dbReference type="GO" id="GO:0045881">
    <property type="term" value="P:positive regulation of sporulation resulting in formation of a cellular spore"/>
    <property type="evidence" value="ECO:0007669"/>
    <property type="project" value="TreeGrafter"/>
</dbReference>
<evidence type="ECO:0000313" key="7">
    <source>
        <dbReference type="EMBL" id="ESR26068.1"/>
    </source>
</evidence>
<dbReference type="Pfam" id="PF23552">
    <property type="entry name" value="ParB_C"/>
    <property type="match status" value="1"/>
</dbReference>
<evidence type="ECO:0000259" key="6">
    <source>
        <dbReference type="SMART" id="SM00470"/>
    </source>
</evidence>
<dbReference type="EMBL" id="AWXZ01000017">
    <property type="protein sequence ID" value="ESR26068.1"/>
    <property type="molecule type" value="Genomic_DNA"/>
</dbReference>
<evidence type="ECO:0000256" key="4">
    <source>
        <dbReference type="ARBA" id="ARBA00025472"/>
    </source>
</evidence>
<dbReference type="STRING" id="631454.N177_1403"/>
<comment type="similarity">
    <text evidence="1">Belongs to the ParB family.</text>
</comment>
<dbReference type="Proteomes" id="UP000017819">
    <property type="component" value="Unassembled WGS sequence"/>
</dbReference>
<evidence type="ECO:0000256" key="2">
    <source>
        <dbReference type="ARBA" id="ARBA00022829"/>
    </source>
</evidence>
<dbReference type="GO" id="GO:0007059">
    <property type="term" value="P:chromosome segregation"/>
    <property type="evidence" value="ECO:0007669"/>
    <property type="project" value="UniProtKB-KW"/>
</dbReference>
<sequence length="294" mass="32436">MISQDKAPSRLGRGLAALIGDADATELQAEPRPRGQKRVPIEHLTANPRNPRKVFDADELADLVASVKTRGVIQPILVRPAPGQSGHYEIIAGERRWRASQAAGLHEVPVVVIEADDRLALEIAIIENVQRTNLNPVEEAEGFQRLVDEFGYTQTELAQSIGKSRSHLANTLRLLKLPTSIRAHLAEGRLSAGHARTLINVEDPERLADEILKNDLSVREAEKLARDPAKPVRAKSATAQGKDADTRALERQLAELLGLSVDLRHDQSGSGELRIRYRSLEQLDDVARRLGYRS</sequence>
<dbReference type="GO" id="GO:0003677">
    <property type="term" value="F:DNA binding"/>
    <property type="evidence" value="ECO:0007669"/>
    <property type="project" value="UniProtKB-KW"/>
</dbReference>
<dbReference type="InterPro" id="IPR041468">
    <property type="entry name" value="HTH_ParB/Spo0J"/>
</dbReference>
<dbReference type="Gene3D" id="1.10.10.2830">
    <property type="match status" value="1"/>
</dbReference>
<dbReference type="Pfam" id="PF17762">
    <property type="entry name" value="HTH_ParB"/>
    <property type="match status" value="1"/>
</dbReference>
<accession>V4TJI6</accession>
<dbReference type="InterPro" id="IPR036086">
    <property type="entry name" value="ParB/Sulfiredoxin_sf"/>
</dbReference>
<protein>
    <submittedName>
        <fullName evidence="7">Chromosome (Plasmid) partitioning protein ParB</fullName>
    </submittedName>
</protein>
<dbReference type="FunFam" id="3.90.1530.30:FF:000001">
    <property type="entry name" value="Chromosome partitioning protein ParB"/>
    <property type="match status" value="1"/>
</dbReference>
<evidence type="ECO:0000256" key="1">
    <source>
        <dbReference type="ARBA" id="ARBA00006295"/>
    </source>
</evidence>
<dbReference type="PATRIC" id="fig|631454.5.peg.1388"/>
<dbReference type="InterPro" id="IPR003115">
    <property type="entry name" value="ParB_N"/>
</dbReference>
<dbReference type="SUPFAM" id="SSF110849">
    <property type="entry name" value="ParB/Sulfiredoxin"/>
    <property type="match status" value="1"/>
</dbReference>
<dbReference type="OrthoDB" id="9802051at2"/>
<dbReference type="SMART" id="SM00470">
    <property type="entry name" value="ParB"/>
    <property type="match status" value="1"/>
</dbReference>
<dbReference type="InterPro" id="IPR057240">
    <property type="entry name" value="ParB_dimer_C"/>
</dbReference>
<dbReference type="Pfam" id="PF02195">
    <property type="entry name" value="ParB_N"/>
    <property type="match status" value="1"/>
</dbReference>
<dbReference type="PANTHER" id="PTHR33375:SF1">
    <property type="entry name" value="CHROMOSOME-PARTITIONING PROTEIN PARB-RELATED"/>
    <property type="match status" value="1"/>
</dbReference>
<comment type="caution">
    <text evidence="7">The sequence shown here is derived from an EMBL/GenBank/DDBJ whole genome shotgun (WGS) entry which is preliminary data.</text>
</comment>
<dbReference type="InterPro" id="IPR004437">
    <property type="entry name" value="ParB/RepB/Spo0J"/>
</dbReference>
<dbReference type="FunFam" id="1.10.10.2830:FF:000001">
    <property type="entry name" value="Chromosome partitioning protein ParB"/>
    <property type="match status" value="1"/>
</dbReference>